<gene>
    <name evidence="1" type="ORF">NBRC116598_22330</name>
</gene>
<evidence type="ECO:0000313" key="1">
    <source>
        <dbReference type="EMBL" id="GAA6196789.1"/>
    </source>
</evidence>
<sequence>MGKIMMLIWIVLAAAVVVVGFIRLAPVDPFDWNTQPELSEDKEFRGGVFKVVRTGPEGLHDFDRIASAAPRTKLLTGSVEEGMATYVTRTKVIGFPDYTTARQDGDLLKVYARLRFGRSDLGANKSRIDGWLSLMPRPQD</sequence>
<dbReference type="Pfam" id="PF07386">
    <property type="entry name" value="DUF1499"/>
    <property type="match status" value="1"/>
</dbReference>
<dbReference type="EMBL" id="BAABWU010000007">
    <property type="protein sequence ID" value="GAA6196789.1"/>
    <property type="molecule type" value="Genomic_DNA"/>
</dbReference>
<reference evidence="1 2" key="1">
    <citation type="submission" date="2024-04" db="EMBL/GenBank/DDBJ databases">
        <title>Draft genome sequence of Pseudophaeobacter arcticus NBRC 116598.</title>
        <authorList>
            <person name="Miyakawa T."/>
            <person name="Kusuya Y."/>
            <person name="Miura T."/>
        </authorList>
    </citation>
    <scope>NUCLEOTIDE SEQUENCE [LARGE SCALE GENOMIC DNA]</scope>
    <source>
        <strain evidence="1 2">SU-CL00105</strain>
    </source>
</reference>
<proteinExistence type="predicted"/>
<keyword evidence="2" id="KW-1185">Reference proteome</keyword>
<dbReference type="RefSeq" id="WP_295454491.1">
    <property type="nucleotide sequence ID" value="NZ_BAABWU010000007.1"/>
</dbReference>
<dbReference type="Proteomes" id="UP001441944">
    <property type="component" value="Unassembled WGS sequence"/>
</dbReference>
<name>A0ABQ0ALQ2_9RHOB</name>
<comment type="caution">
    <text evidence="1">The sequence shown here is derived from an EMBL/GenBank/DDBJ whole genome shotgun (WGS) entry which is preliminary data.</text>
</comment>
<organism evidence="1 2">
    <name type="scientific">Pseudophaeobacter arcticus</name>
    <dbReference type="NCBI Taxonomy" id="385492"/>
    <lineage>
        <taxon>Bacteria</taxon>
        <taxon>Pseudomonadati</taxon>
        <taxon>Pseudomonadota</taxon>
        <taxon>Alphaproteobacteria</taxon>
        <taxon>Rhodobacterales</taxon>
        <taxon>Paracoccaceae</taxon>
        <taxon>Pseudophaeobacter</taxon>
    </lineage>
</organism>
<protein>
    <submittedName>
        <fullName evidence="1">DUF1499 domain-containing protein</fullName>
    </submittedName>
</protein>
<dbReference type="InterPro" id="IPR010865">
    <property type="entry name" value="DUF1499"/>
</dbReference>
<evidence type="ECO:0000313" key="2">
    <source>
        <dbReference type="Proteomes" id="UP001441944"/>
    </source>
</evidence>
<accession>A0ABQ0ALQ2</accession>